<dbReference type="InterPro" id="IPR036390">
    <property type="entry name" value="WH_DNA-bd_sf"/>
</dbReference>
<dbReference type="AlphaFoldDB" id="A0A1E3AEA8"/>
<evidence type="ECO:0000313" key="2">
    <source>
        <dbReference type="EMBL" id="ODM07065.1"/>
    </source>
</evidence>
<reference evidence="2 3" key="1">
    <citation type="submission" date="2016-07" db="EMBL/GenBank/DDBJ databases">
        <title>Characterization of isolates of Eisenbergiella tayi derived from blood cultures, using whole genome sequencing.</title>
        <authorList>
            <person name="Burdz T."/>
            <person name="Wiebe D."/>
            <person name="Huynh C."/>
            <person name="Bernard K."/>
        </authorList>
    </citation>
    <scope>NUCLEOTIDE SEQUENCE [LARGE SCALE GENOMIC DNA]</scope>
    <source>
        <strain evidence="2 3">NML 110608</strain>
    </source>
</reference>
<proteinExistence type="predicted"/>
<evidence type="ECO:0000259" key="1">
    <source>
        <dbReference type="PROSITE" id="PS50987"/>
    </source>
</evidence>
<dbReference type="GO" id="GO:0003700">
    <property type="term" value="F:DNA-binding transcription factor activity"/>
    <property type="evidence" value="ECO:0007669"/>
    <property type="project" value="InterPro"/>
</dbReference>
<dbReference type="RefSeq" id="WP_069152807.1">
    <property type="nucleotide sequence ID" value="NZ_CAJLDD010000002.1"/>
</dbReference>
<dbReference type="SMART" id="SM00418">
    <property type="entry name" value="HTH_ARSR"/>
    <property type="match status" value="1"/>
</dbReference>
<organism evidence="2 3">
    <name type="scientific">Eisenbergiella tayi</name>
    <dbReference type="NCBI Taxonomy" id="1432052"/>
    <lineage>
        <taxon>Bacteria</taxon>
        <taxon>Bacillati</taxon>
        <taxon>Bacillota</taxon>
        <taxon>Clostridia</taxon>
        <taxon>Lachnospirales</taxon>
        <taxon>Lachnospiraceae</taxon>
        <taxon>Eisenbergiella</taxon>
    </lineage>
</organism>
<protein>
    <submittedName>
        <fullName evidence="2">Helix-turn-helix domain protein</fullName>
    </submittedName>
</protein>
<dbReference type="CDD" id="cd00090">
    <property type="entry name" value="HTH_ARSR"/>
    <property type="match status" value="1"/>
</dbReference>
<dbReference type="Proteomes" id="UP000094067">
    <property type="component" value="Unassembled WGS sequence"/>
</dbReference>
<dbReference type="SUPFAM" id="SSF46785">
    <property type="entry name" value="Winged helix' DNA-binding domain"/>
    <property type="match status" value="1"/>
</dbReference>
<dbReference type="InterPro" id="IPR001845">
    <property type="entry name" value="HTH_ArsR_DNA-bd_dom"/>
</dbReference>
<dbReference type="InterPro" id="IPR011991">
    <property type="entry name" value="ArsR-like_HTH"/>
</dbReference>
<sequence length="308" mass="34644">MPSSALLELSSENKEQLCITANALSVPIRIDIISLLYQNPLSVQEVAKILNIPPSSAGVHIRVLENAGILKTERKIINGACFKICHVEKYLVNIILRSSSTNINQVSSLPIPIGSFTDCYAEFPCGLISENGFIGTEDDLRSFYLFDKSQAQLIWMAKGFLEYKVPNILPKYKQCKQLSLSMELCSEAPGYNEDYPSDIYMSINGRSCGHYQSPGDYGCRRGIYTPDFWQNGLTQYGKLVTWEINQEGTFINGERVSNLRIEELQVETGDYIKFRIECRETSKNCGGFNLFGEKAGDYDQPIILTLEH</sequence>
<name>A0A1E3AEA8_9FIRM</name>
<feature type="domain" description="HTH arsR-type" evidence="1">
    <location>
        <begin position="9"/>
        <end position="102"/>
    </location>
</feature>
<comment type="caution">
    <text evidence="2">The sequence shown here is derived from an EMBL/GenBank/DDBJ whole genome shotgun (WGS) entry which is preliminary data.</text>
</comment>
<dbReference type="Gene3D" id="1.10.10.10">
    <property type="entry name" value="Winged helix-like DNA-binding domain superfamily/Winged helix DNA-binding domain"/>
    <property type="match status" value="1"/>
</dbReference>
<accession>A0A1E3AEA8</accession>
<dbReference type="InterPro" id="IPR036388">
    <property type="entry name" value="WH-like_DNA-bd_sf"/>
</dbReference>
<dbReference type="PROSITE" id="PS50987">
    <property type="entry name" value="HTH_ARSR_2"/>
    <property type="match status" value="1"/>
</dbReference>
<evidence type="ECO:0000313" key="3">
    <source>
        <dbReference type="Proteomes" id="UP000094067"/>
    </source>
</evidence>
<gene>
    <name evidence="2" type="ORF">BEI61_02955</name>
</gene>
<dbReference type="EMBL" id="MCGH01000002">
    <property type="protein sequence ID" value="ODM07065.1"/>
    <property type="molecule type" value="Genomic_DNA"/>
</dbReference>
<dbReference type="Pfam" id="PF01022">
    <property type="entry name" value="HTH_5"/>
    <property type="match status" value="1"/>
</dbReference>